<proteinExistence type="predicted"/>
<protein>
    <submittedName>
        <fullName evidence="2">Cytochrome C</fullName>
    </submittedName>
</protein>
<evidence type="ECO:0000259" key="1">
    <source>
        <dbReference type="Pfam" id="PF14522"/>
    </source>
</evidence>
<dbReference type="CDD" id="cd08168">
    <property type="entry name" value="Cytochrom_C3"/>
    <property type="match status" value="1"/>
</dbReference>
<evidence type="ECO:0000313" key="3">
    <source>
        <dbReference type="Proteomes" id="UP000464787"/>
    </source>
</evidence>
<evidence type="ECO:0000313" key="2">
    <source>
        <dbReference type="EMBL" id="QHI97386.1"/>
    </source>
</evidence>
<feature type="domain" description="Cytochrome c7-like" evidence="1">
    <location>
        <begin position="125"/>
        <end position="216"/>
    </location>
</feature>
<accession>A0A857J106</accession>
<dbReference type="InterPro" id="IPR036280">
    <property type="entry name" value="Multihaem_cyt_sf"/>
</dbReference>
<dbReference type="Proteomes" id="UP000464787">
    <property type="component" value="Chromosome"/>
</dbReference>
<sequence length="216" mass="23917">MNQPLFRRRAELAVKLVLLAIFLGAGAAFALLVGLADAYEAVGEPQAQPIPFSHKHHVGDIGLDCRFCHTTVEKTAFPGMPATQTCLTCHSQLFAQQGILAALRKSEAENRPLAWKRVHFLPDFVYFDHSIHVAKGVACAECHGRVDQMPLAWKAEKLEMGWCLACHRDPAPHLHPHDQVFAMPADPLAEADARLLAESLKLQSTRRLTDCSTCHR</sequence>
<dbReference type="EMBL" id="CP047650">
    <property type="protein sequence ID" value="QHI97386.1"/>
    <property type="molecule type" value="Genomic_DNA"/>
</dbReference>
<dbReference type="PANTHER" id="PTHR39425">
    <property type="entry name" value="LIPOPROTEIN CYTOCHROME C"/>
    <property type="match status" value="1"/>
</dbReference>
<dbReference type="PANTHER" id="PTHR39425:SF1">
    <property type="entry name" value="CYTOCHROME C7-LIKE DOMAIN-CONTAINING PROTEIN"/>
    <property type="match status" value="1"/>
</dbReference>
<dbReference type="SUPFAM" id="SSF48695">
    <property type="entry name" value="Multiheme cytochromes"/>
    <property type="match status" value="1"/>
</dbReference>
<organism evidence="2 3">
    <name type="scientific">Xylophilus rhododendri</name>
    <dbReference type="NCBI Taxonomy" id="2697032"/>
    <lineage>
        <taxon>Bacteria</taxon>
        <taxon>Pseudomonadati</taxon>
        <taxon>Pseudomonadota</taxon>
        <taxon>Betaproteobacteria</taxon>
        <taxon>Burkholderiales</taxon>
        <taxon>Xylophilus</taxon>
    </lineage>
</organism>
<dbReference type="Gene3D" id="3.90.10.10">
    <property type="entry name" value="Cytochrome C3"/>
    <property type="match status" value="2"/>
</dbReference>
<dbReference type="AlphaFoldDB" id="A0A857J106"/>
<name>A0A857J106_9BURK</name>
<dbReference type="KEGG" id="xyk:GT347_04940"/>
<keyword evidence="3" id="KW-1185">Reference proteome</keyword>
<dbReference type="InterPro" id="IPR029467">
    <property type="entry name" value="Cyt_c7-like"/>
</dbReference>
<gene>
    <name evidence="2" type="ORF">GT347_04940</name>
</gene>
<dbReference type="Pfam" id="PF14522">
    <property type="entry name" value="Cytochrome_C7"/>
    <property type="match status" value="1"/>
</dbReference>
<reference evidence="2 3" key="1">
    <citation type="submission" date="2020-01" db="EMBL/GenBank/DDBJ databases">
        <title>Genome sequencing of strain KACC 21265.</title>
        <authorList>
            <person name="Heo J."/>
            <person name="Kim S.-J."/>
            <person name="Kim J.-S."/>
            <person name="Hong S.-B."/>
            <person name="Kwon S.-W."/>
        </authorList>
    </citation>
    <scope>NUCLEOTIDE SEQUENCE [LARGE SCALE GENOMIC DNA]</scope>
    <source>
        <strain evidence="2 3">KACC 21265</strain>
    </source>
</reference>